<reference evidence="5" key="1">
    <citation type="submission" date="2024-06" db="EMBL/GenBank/DDBJ databases">
        <authorList>
            <person name="Ryan C."/>
        </authorList>
    </citation>
    <scope>NUCLEOTIDE SEQUENCE [LARGE SCALE GENOMIC DNA]</scope>
</reference>
<evidence type="ECO:0000256" key="1">
    <source>
        <dbReference type="ARBA" id="ARBA00009674"/>
    </source>
</evidence>
<dbReference type="Gene3D" id="1.10.10.570">
    <property type="entry name" value="Winged helix' DNA-binding domain. Chain C. Domain 1"/>
    <property type="match status" value="1"/>
</dbReference>
<dbReference type="Proteomes" id="UP001497457">
    <property type="component" value="Chromosome 12b"/>
</dbReference>
<comment type="similarity">
    <text evidence="1">Belongs to the VPS25 family.</text>
</comment>
<dbReference type="Gene3D" id="1.10.10.10">
    <property type="entry name" value="Winged helix-like DNA-binding domain superfamily/Winged helix DNA-binding domain"/>
    <property type="match status" value="1"/>
</dbReference>
<evidence type="ECO:0000256" key="2">
    <source>
        <dbReference type="ARBA" id="ARBA00022448"/>
    </source>
</evidence>
<keyword evidence="3" id="KW-0653">Protein transport</keyword>
<protein>
    <recommendedName>
        <fullName evidence="6">Vacuolar protein-sorting-associated protein 25</fullName>
    </recommendedName>
</protein>
<dbReference type="SUPFAM" id="SSF46785">
    <property type="entry name" value="Winged helix' DNA-binding domain"/>
    <property type="match status" value="1"/>
</dbReference>
<dbReference type="InterPro" id="IPR014041">
    <property type="entry name" value="ESCRT-II_cplx_Vps25-sub_N"/>
</dbReference>
<gene>
    <name evidence="4" type="ORF">URODEC1_LOCUS13837</name>
</gene>
<dbReference type="InterPro" id="IPR036388">
    <property type="entry name" value="WH-like_DNA-bd_sf"/>
</dbReference>
<evidence type="ECO:0000256" key="3">
    <source>
        <dbReference type="ARBA" id="ARBA00022927"/>
    </source>
</evidence>
<dbReference type="Pfam" id="PF05871">
    <property type="entry name" value="ESCRT-II"/>
    <property type="match status" value="1"/>
</dbReference>
<evidence type="ECO:0000313" key="4">
    <source>
        <dbReference type="EMBL" id="CAL4909620.1"/>
    </source>
</evidence>
<keyword evidence="5" id="KW-1185">Reference proteome</keyword>
<evidence type="ECO:0000313" key="5">
    <source>
        <dbReference type="Proteomes" id="UP001497457"/>
    </source>
</evidence>
<dbReference type="PANTHER" id="PTHR13149">
    <property type="entry name" value="VACUOLAR PROTEIN SORTING-ASSOCIATED PROTEIN VPS25"/>
    <property type="match status" value="1"/>
</dbReference>
<dbReference type="EMBL" id="OZ075122">
    <property type="protein sequence ID" value="CAL4909620.1"/>
    <property type="molecule type" value="Genomic_DNA"/>
</dbReference>
<organism evidence="4 5">
    <name type="scientific">Urochloa decumbens</name>
    <dbReference type="NCBI Taxonomy" id="240449"/>
    <lineage>
        <taxon>Eukaryota</taxon>
        <taxon>Viridiplantae</taxon>
        <taxon>Streptophyta</taxon>
        <taxon>Embryophyta</taxon>
        <taxon>Tracheophyta</taxon>
        <taxon>Spermatophyta</taxon>
        <taxon>Magnoliopsida</taxon>
        <taxon>Liliopsida</taxon>
        <taxon>Poales</taxon>
        <taxon>Poaceae</taxon>
        <taxon>PACMAD clade</taxon>
        <taxon>Panicoideae</taxon>
        <taxon>Panicodae</taxon>
        <taxon>Paniceae</taxon>
        <taxon>Melinidinae</taxon>
        <taxon>Urochloa</taxon>
    </lineage>
</organism>
<dbReference type="FunFam" id="1.10.10.570:FF:000002">
    <property type="entry name" value="Vacuolar protein sorting-associated protein 25"/>
    <property type="match status" value="1"/>
</dbReference>
<name>A0ABC8WHH2_9POAL</name>
<dbReference type="InterPro" id="IPR036390">
    <property type="entry name" value="WH_DNA-bd_sf"/>
</dbReference>
<sequence>MENNKVRNIKRLGNFELPGFFNYPPYFTLQPSRATREVQVRLWKKLILEYCRSQRIYIVSLEQDFPLFSNPAIQRSLSREAKEAFLSALVTEGHAEWMDSNCNKCLILWLTIQDWANYILNFVKENGLGSTMPVEDIRSGFDTRGTGHAKIKVLFRGGSGALNLLGIFYHLGVVRHFSHIQPFSGPELRGKELAGIDSIVLMRALRLLEQKGMAAIFKVNDFEGVKFCL</sequence>
<dbReference type="InterPro" id="IPR008570">
    <property type="entry name" value="ESCRT-II_cplx_Vps25-sub"/>
</dbReference>
<reference evidence="4 5" key="2">
    <citation type="submission" date="2024-10" db="EMBL/GenBank/DDBJ databases">
        <authorList>
            <person name="Ryan C."/>
        </authorList>
    </citation>
    <scope>NUCLEOTIDE SEQUENCE [LARGE SCALE GENOMIC DNA]</scope>
</reference>
<accession>A0ABC8WHH2</accession>
<keyword evidence="2" id="KW-0813">Transport</keyword>
<proteinExistence type="inferred from homology"/>
<evidence type="ECO:0008006" key="6">
    <source>
        <dbReference type="Google" id="ProtNLM"/>
    </source>
</evidence>
<dbReference type="PANTHER" id="PTHR13149:SF0">
    <property type="entry name" value="VACUOLAR PROTEIN-SORTING-ASSOCIATED PROTEIN 25"/>
    <property type="match status" value="1"/>
</dbReference>
<dbReference type="GO" id="GO:0015031">
    <property type="term" value="P:protein transport"/>
    <property type="evidence" value="ECO:0007669"/>
    <property type="project" value="UniProtKB-KW"/>
</dbReference>
<dbReference type="AlphaFoldDB" id="A0ABC8WHH2"/>